<evidence type="ECO:0000256" key="4">
    <source>
        <dbReference type="ARBA" id="ARBA00022989"/>
    </source>
</evidence>
<dbReference type="PANTHER" id="PTHR10926:SF0">
    <property type="entry name" value="CDC50, ISOFORM A"/>
    <property type="match status" value="1"/>
</dbReference>
<reference evidence="8" key="1">
    <citation type="submission" date="2021-06" db="EMBL/GenBank/DDBJ databases">
        <authorList>
            <person name="Kallberg Y."/>
            <person name="Tangrot J."/>
            <person name="Rosling A."/>
        </authorList>
    </citation>
    <scope>NUCLEOTIDE SEQUENCE</scope>
    <source>
        <strain evidence="8">BR232B</strain>
    </source>
</reference>
<dbReference type="GO" id="GO:0005783">
    <property type="term" value="C:endoplasmic reticulum"/>
    <property type="evidence" value="ECO:0007669"/>
    <property type="project" value="TreeGrafter"/>
</dbReference>
<keyword evidence="4 7" id="KW-1133">Transmembrane helix</keyword>
<accession>A0A9N9D421</accession>
<comment type="subcellular location">
    <subcellularLocation>
        <location evidence="1">Membrane</location>
        <topology evidence="1">Multi-pass membrane protein</topology>
    </subcellularLocation>
</comment>
<dbReference type="InterPro" id="IPR005045">
    <property type="entry name" value="CDC50/LEM3_fam"/>
</dbReference>
<dbReference type="GO" id="GO:0005886">
    <property type="term" value="C:plasma membrane"/>
    <property type="evidence" value="ECO:0007669"/>
    <property type="project" value="TreeGrafter"/>
</dbReference>
<keyword evidence="5 6" id="KW-0472">Membrane</keyword>
<dbReference type="AlphaFoldDB" id="A0A9N9D421"/>
<evidence type="ECO:0000313" key="9">
    <source>
        <dbReference type="Proteomes" id="UP000789739"/>
    </source>
</evidence>
<dbReference type="Pfam" id="PF03381">
    <property type="entry name" value="CDC50"/>
    <property type="match status" value="1"/>
</dbReference>
<organism evidence="8 9">
    <name type="scientific">Paraglomus brasilianum</name>
    <dbReference type="NCBI Taxonomy" id="144538"/>
    <lineage>
        <taxon>Eukaryota</taxon>
        <taxon>Fungi</taxon>
        <taxon>Fungi incertae sedis</taxon>
        <taxon>Mucoromycota</taxon>
        <taxon>Glomeromycotina</taxon>
        <taxon>Glomeromycetes</taxon>
        <taxon>Paraglomerales</taxon>
        <taxon>Paraglomeraceae</taxon>
        <taxon>Paraglomus</taxon>
    </lineage>
</organism>
<feature type="transmembrane region" description="Helical" evidence="7">
    <location>
        <begin position="333"/>
        <end position="354"/>
    </location>
</feature>
<evidence type="ECO:0000256" key="7">
    <source>
        <dbReference type="SAM" id="Phobius"/>
    </source>
</evidence>
<feature type="transmembrane region" description="Helical" evidence="7">
    <location>
        <begin position="31"/>
        <end position="51"/>
    </location>
</feature>
<evidence type="ECO:0000256" key="1">
    <source>
        <dbReference type="ARBA" id="ARBA00004141"/>
    </source>
</evidence>
<dbReference type="EMBL" id="CAJVPI010001776">
    <property type="protein sequence ID" value="CAG8626155.1"/>
    <property type="molecule type" value="Genomic_DNA"/>
</dbReference>
<dbReference type="GO" id="GO:0045332">
    <property type="term" value="P:phospholipid translocation"/>
    <property type="evidence" value="ECO:0007669"/>
    <property type="project" value="UniProtKB-UniRule"/>
</dbReference>
<keyword evidence="9" id="KW-1185">Reference proteome</keyword>
<gene>
    <name evidence="8" type="ORF">PBRASI_LOCUS8989</name>
</gene>
<evidence type="ECO:0000313" key="8">
    <source>
        <dbReference type="EMBL" id="CAG8626155.1"/>
    </source>
</evidence>
<evidence type="ECO:0000256" key="5">
    <source>
        <dbReference type="ARBA" id="ARBA00023136"/>
    </source>
</evidence>
<dbReference type="PIRSF" id="PIRSF015840">
    <property type="entry name" value="DUF284_TM_euk"/>
    <property type="match status" value="1"/>
</dbReference>
<evidence type="ECO:0000256" key="2">
    <source>
        <dbReference type="ARBA" id="ARBA00009457"/>
    </source>
</evidence>
<sequence>MAEKSSSRRPGGSAFKQQRLKSCQPVIAPKSVIPIFYLIAIIFAPLGGYLLHESDKVSELVIDYTNCAQSESNGGAPVGEFNNMPLNNVVIAFYKPQISYSFPRWRKREVLAWNETITQCVIQFTIPTELKAPIYFLYRLTNFYQNERSYVKSLDPDQLSGEKPSPAQLANNCKGLWETADHKIIYPCGVIANSMFNDTFSNLTLVNSPIKDIPTSYNFSQKGIAAIEDDDKYGETTYNISEIVPPPNWVKRYPNGQYTPEYPPINPSEDELFQVWMRLAGLPRFRKLYGINKNDTMAIGTYELVIDLLWPVSSGKKAFVIATATHIGGKNPFLGLAYIIIGMLGGVLGIVFTVKHFLHAPR</sequence>
<evidence type="ECO:0000256" key="6">
    <source>
        <dbReference type="PIRNR" id="PIRNR015840"/>
    </source>
</evidence>
<name>A0A9N9D421_9GLOM</name>
<comment type="similarity">
    <text evidence="2 6">Belongs to the CDC50/LEM3 family.</text>
</comment>
<keyword evidence="3 7" id="KW-0812">Transmembrane</keyword>
<dbReference type="PANTHER" id="PTHR10926">
    <property type="entry name" value="CELL CYCLE CONTROL PROTEIN 50"/>
    <property type="match status" value="1"/>
</dbReference>
<evidence type="ECO:0000256" key="3">
    <source>
        <dbReference type="ARBA" id="ARBA00022692"/>
    </source>
</evidence>
<dbReference type="OrthoDB" id="340608at2759"/>
<protein>
    <submittedName>
        <fullName evidence="8">10640_t:CDS:1</fullName>
    </submittedName>
</protein>
<proteinExistence type="inferred from homology"/>
<dbReference type="Proteomes" id="UP000789739">
    <property type="component" value="Unassembled WGS sequence"/>
</dbReference>
<dbReference type="GO" id="GO:0005794">
    <property type="term" value="C:Golgi apparatus"/>
    <property type="evidence" value="ECO:0007669"/>
    <property type="project" value="TreeGrafter"/>
</dbReference>
<comment type="caution">
    <text evidence="8">The sequence shown here is derived from an EMBL/GenBank/DDBJ whole genome shotgun (WGS) entry which is preliminary data.</text>
</comment>